<feature type="transmembrane region" description="Helical" evidence="1">
    <location>
        <begin position="12"/>
        <end position="30"/>
    </location>
</feature>
<dbReference type="EMBL" id="JFHR01000076">
    <property type="protein sequence ID" value="KEQ51591.1"/>
    <property type="molecule type" value="Genomic_DNA"/>
</dbReference>
<evidence type="ECO:0000313" key="2">
    <source>
        <dbReference type="EMBL" id="KEQ51591.1"/>
    </source>
</evidence>
<keyword evidence="1" id="KW-0472">Membrane</keyword>
<feature type="transmembrane region" description="Helical" evidence="1">
    <location>
        <begin position="176"/>
        <end position="196"/>
    </location>
</feature>
<dbReference type="Pfam" id="PF03929">
    <property type="entry name" value="PepSY_TM"/>
    <property type="match status" value="1"/>
</dbReference>
<feature type="transmembrane region" description="Helical" evidence="1">
    <location>
        <begin position="128"/>
        <end position="149"/>
    </location>
</feature>
<dbReference type="PANTHER" id="PTHR34219">
    <property type="entry name" value="IRON-REGULATED INNER MEMBRANE PROTEIN-RELATED"/>
    <property type="match status" value="1"/>
</dbReference>
<dbReference type="OrthoDB" id="7328956at2"/>
<dbReference type="PATRIC" id="fig|46429.4.peg.4137"/>
<proteinExistence type="predicted"/>
<feature type="transmembrane region" description="Helical" evidence="1">
    <location>
        <begin position="318"/>
        <end position="344"/>
    </location>
</feature>
<name>A0A081R8R8_SPHCR</name>
<dbReference type="Proteomes" id="UP000028411">
    <property type="component" value="Unassembled WGS sequence"/>
</dbReference>
<dbReference type="InterPro" id="IPR005625">
    <property type="entry name" value="PepSY-ass_TM"/>
</dbReference>
<organism evidence="2 3">
    <name type="scientific">Sphingobium chlorophenolicum</name>
    <dbReference type="NCBI Taxonomy" id="46429"/>
    <lineage>
        <taxon>Bacteria</taxon>
        <taxon>Pseudomonadati</taxon>
        <taxon>Pseudomonadota</taxon>
        <taxon>Alphaproteobacteria</taxon>
        <taxon>Sphingomonadales</taxon>
        <taxon>Sphingomonadaceae</taxon>
        <taxon>Sphingobium</taxon>
    </lineage>
</organism>
<accession>A0A081R8R8</accession>
<dbReference type="AlphaFoldDB" id="A0A081R8R8"/>
<dbReference type="PANTHER" id="PTHR34219:SF3">
    <property type="entry name" value="BLL7967 PROTEIN"/>
    <property type="match status" value="1"/>
</dbReference>
<dbReference type="RefSeq" id="WP_037456632.1">
    <property type="nucleotide sequence ID" value="NZ_JFHR01000076.1"/>
</dbReference>
<comment type="caution">
    <text evidence="2">The sequence shown here is derived from an EMBL/GenBank/DDBJ whole genome shotgun (WGS) entry which is preliminary data.</text>
</comment>
<sequence length="362" mass="40100">MRLIDALHRWTGGLIGLLLALLGFSGALLVHKNAWTLAPHAGDPRVEDVRQLAETTQRIMADPAARPQSISYASDDFGLLKLLFRDGGGAYADQHGAVVMRWSSQWERPELWLFDLHHHLFSGDTGEWVIGVAALCGLFFVVTGLILWWRTRRTFEWRLWPARMSRPAIVRHHRDLGVVVAPLLLLSLVTGAVLVFRPMAALLFGPGAPAQISKALAAPPPRHVKLAGQLDWAGMIVTAKARFPDAELRSLGLPRKNSGLITVRMRRPQEWLPNGRTTLWFAADSGALVAARDAPMLPTAVKGYNLLYPLHAAKVGGLAFKLLMTLSGLAMTLLGTLAVWTFWFRRPTRRPASRLRRRPAVS</sequence>
<protein>
    <submittedName>
        <fullName evidence="2">Peptidase</fullName>
    </submittedName>
</protein>
<dbReference type="eggNOG" id="COG3182">
    <property type="taxonomic scope" value="Bacteria"/>
</dbReference>
<keyword evidence="1" id="KW-1133">Transmembrane helix</keyword>
<evidence type="ECO:0000256" key="1">
    <source>
        <dbReference type="SAM" id="Phobius"/>
    </source>
</evidence>
<evidence type="ECO:0000313" key="3">
    <source>
        <dbReference type="Proteomes" id="UP000028411"/>
    </source>
</evidence>
<gene>
    <name evidence="2" type="ORF">BV95_04150</name>
</gene>
<reference evidence="2 3" key="1">
    <citation type="submission" date="2014-02" db="EMBL/GenBank/DDBJ databases">
        <title>Whole genome sequence of Sphingobium chlorophenolicum NBRC 16172.</title>
        <authorList>
            <person name="Gan H.M."/>
            <person name="Gan H.Y."/>
            <person name="Chew T.H."/>
            <person name="Savka M.A."/>
        </authorList>
    </citation>
    <scope>NUCLEOTIDE SEQUENCE [LARGE SCALE GENOMIC DNA]</scope>
    <source>
        <strain evidence="2 3">NBRC 16172</strain>
    </source>
</reference>
<keyword evidence="1" id="KW-0812">Transmembrane</keyword>